<keyword evidence="9 10" id="KW-0961">Cell wall biogenesis/degradation</keyword>
<keyword evidence="1 10" id="KW-1003">Cell membrane</keyword>
<dbReference type="Pfam" id="PF03033">
    <property type="entry name" value="Glyco_transf_28"/>
    <property type="match status" value="1"/>
</dbReference>
<keyword evidence="4 10" id="KW-0808">Transferase</keyword>
<dbReference type="GO" id="GO:0051991">
    <property type="term" value="F:UDP-N-acetyl-D-glucosamine:N-acetylmuramoyl-L-alanyl-D-glutamyl-meso-2,6-diaminopimelyl-D-alanyl-D-alanine-diphosphoundecaprenol 4-beta-N-acetylglucosaminlytransferase activity"/>
    <property type="evidence" value="ECO:0007669"/>
    <property type="project" value="RHEA"/>
</dbReference>
<organism evidence="13 14">
    <name type="scientific">Chitinophaga niabensis</name>
    <dbReference type="NCBI Taxonomy" id="536979"/>
    <lineage>
        <taxon>Bacteria</taxon>
        <taxon>Pseudomonadati</taxon>
        <taxon>Bacteroidota</taxon>
        <taxon>Chitinophagia</taxon>
        <taxon>Chitinophagales</taxon>
        <taxon>Chitinophagaceae</taxon>
        <taxon>Chitinophaga</taxon>
    </lineage>
</organism>
<gene>
    <name evidence="10" type="primary">murG</name>
    <name evidence="13" type="ORF">SAMN04488055_3351</name>
</gene>
<feature type="domain" description="Glycosyltransferase family 28 N-terminal" evidence="11">
    <location>
        <begin position="5"/>
        <end position="143"/>
    </location>
</feature>
<accession>A0A1N6HFM3</accession>
<evidence type="ECO:0000313" key="14">
    <source>
        <dbReference type="Proteomes" id="UP000185003"/>
    </source>
</evidence>
<dbReference type="HAMAP" id="MF_00033">
    <property type="entry name" value="MurG"/>
    <property type="match status" value="1"/>
</dbReference>
<feature type="binding site" evidence="10">
    <location>
        <begin position="12"/>
        <end position="14"/>
    </location>
    <ligand>
        <name>UDP-N-acetyl-alpha-D-glucosamine</name>
        <dbReference type="ChEBI" id="CHEBI:57705"/>
    </ligand>
</feature>
<dbReference type="Proteomes" id="UP000185003">
    <property type="component" value="Unassembled WGS sequence"/>
</dbReference>
<evidence type="ECO:0000256" key="7">
    <source>
        <dbReference type="ARBA" id="ARBA00023136"/>
    </source>
</evidence>
<feature type="binding site" evidence="10">
    <location>
        <position position="167"/>
    </location>
    <ligand>
        <name>UDP-N-acetyl-alpha-D-glucosamine</name>
        <dbReference type="ChEBI" id="CHEBI:57705"/>
    </ligand>
</feature>
<dbReference type="InterPro" id="IPR006009">
    <property type="entry name" value="GlcNAc_MurG"/>
</dbReference>
<reference evidence="13 14" key="1">
    <citation type="submission" date="2016-11" db="EMBL/GenBank/DDBJ databases">
        <authorList>
            <person name="Jaros S."/>
            <person name="Januszkiewicz K."/>
            <person name="Wedrychowicz H."/>
        </authorList>
    </citation>
    <scope>NUCLEOTIDE SEQUENCE [LARGE SCALE GENOMIC DNA]</scope>
    <source>
        <strain evidence="13 14">DSM 24787</strain>
    </source>
</reference>
<feature type="binding site" evidence="10">
    <location>
        <position position="199"/>
    </location>
    <ligand>
        <name>UDP-N-acetyl-alpha-D-glucosamine</name>
        <dbReference type="ChEBI" id="CHEBI:57705"/>
    </ligand>
</feature>
<dbReference type="GO" id="GO:0071555">
    <property type="term" value="P:cell wall organization"/>
    <property type="evidence" value="ECO:0007669"/>
    <property type="project" value="UniProtKB-KW"/>
</dbReference>
<keyword evidence="14" id="KW-1185">Reference proteome</keyword>
<dbReference type="SUPFAM" id="SSF53756">
    <property type="entry name" value="UDP-Glycosyltransferase/glycogen phosphorylase"/>
    <property type="match status" value="1"/>
</dbReference>
<dbReference type="UniPathway" id="UPA00219"/>
<feature type="binding site" evidence="10">
    <location>
        <position position="297"/>
    </location>
    <ligand>
        <name>UDP-N-acetyl-alpha-D-glucosamine</name>
        <dbReference type="ChEBI" id="CHEBI:57705"/>
    </ligand>
</feature>
<evidence type="ECO:0000256" key="6">
    <source>
        <dbReference type="ARBA" id="ARBA00022984"/>
    </source>
</evidence>
<keyword evidence="5 10" id="KW-0133">Cell shape</keyword>
<evidence type="ECO:0000256" key="5">
    <source>
        <dbReference type="ARBA" id="ARBA00022960"/>
    </source>
</evidence>
<feature type="domain" description="Glycosyl transferase family 28 C-terminal" evidence="12">
    <location>
        <begin position="192"/>
        <end position="334"/>
    </location>
</feature>
<sequence length="364" mass="39494">MAYKVIIAGGGTGGHIFPAIAIANALRKLEPQTEILFVGAKGKMEMEKVPQAGYPIEGLEIAGFNRSNMLKNILLPFKLLKSLRQAKNILTRFQPDAVVGVGGYASFPILRQAQRRGIPTLIQEQNSYAGKSNKILGRKAGKICVAYEGMDKFFPADKLLYTGNPVRGAITESAVTREEALRHFGLLDGKPTIFAVGGSLGAKSINEAILPHLVEFVNKDIQLIWQTGKPFYDTAKSAAAAFATHVKVYEFINVMDFAYKAADTVISRAGALAIAELCVVKKPVIFVPYPFAAEDHQTQNALSLVHKQAALMIKDGEAQSRLVNEAFSLVQNKALMDQLEQNIAPLGNKNADMTIARAVLGLIK</sequence>
<dbReference type="InterPro" id="IPR007235">
    <property type="entry name" value="Glyco_trans_28_C"/>
</dbReference>
<comment type="function">
    <text evidence="10">Cell wall formation. Catalyzes the transfer of a GlcNAc subunit on undecaprenyl-pyrophosphoryl-MurNAc-pentapeptide (lipid intermediate I) to form undecaprenyl-pyrophosphoryl-MurNAc-(pentapeptide)GlcNAc (lipid intermediate II).</text>
</comment>
<dbReference type="PANTHER" id="PTHR21015">
    <property type="entry name" value="UDP-N-ACETYLGLUCOSAMINE--N-ACETYLMURAMYL-(PENTAPEPTIDE) PYROPHOSPHORYL-UNDECAPRENOL N-ACETYLGLUCOSAMINE TRANSFERASE 1"/>
    <property type="match status" value="1"/>
</dbReference>
<evidence type="ECO:0000259" key="12">
    <source>
        <dbReference type="Pfam" id="PF04101"/>
    </source>
</evidence>
<evidence type="ECO:0000256" key="9">
    <source>
        <dbReference type="ARBA" id="ARBA00023316"/>
    </source>
</evidence>
<evidence type="ECO:0000256" key="1">
    <source>
        <dbReference type="ARBA" id="ARBA00022475"/>
    </source>
</evidence>
<dbReference type="GO" id="GO:0051301">
    <property type="term" value="P:cell division"/>
    <property type="evidence" value="ECO:0007669"/>
    <property type="project" value="UniProtKB-KW"/>
</dbReference>
<dbReference type="CDD" id="cd03785">
    <property type="entry name" value="GT28_MurG"/>
    <property type="match status" value="1"/>
</dbReference>
<dbReference type="NCBIfam" id="TIGR01133">
    <property type="entry name" value="murG"/>
    <property type="match status" value="1"/>
</dbReference>
<feature type="binding site" evidence="10">
    <location>
        <position position="126"/>
    </location>
    <ligand>
        <name>UDP-N-acetyl-alpha-D-glucosamine</name>
        <dbReference type="ChEBI" id="CHEBI:57705"/>
    </ligand>
</feature>
<protein>
    <recommendedName>
        <fullName evidence="10">UDP-N-acetylglucosamine--N-acetylmuramyl-(pentapeptide) pyrophosphoryl-undecaprenol N-acetylglucosamine transferase</fullName>
        <ecNumber evidence="10">2.4.1.227</ecNumber>
    </recommendedName>
    <alternativeName>
        <fullName evidence="10">Undecaprenyl-PP-MurNAc-pentapeptide-UDPGlcNAc GlcNAc transferase</fullName>
    </alternativeName>
</protein>
<dbReference type="RefSeq" id="WP_074240314.1">
    <property type="nucleotide sequence ID" value="NZ_FSRA01000001.1"/>
</dbReference>
<evidence type="ECO:0000256" key="4">
    <source>
        <dbReference type="ARBA" id="ARBA00022679"/>
    </source>
</evidence>
<keyword evidence="7 10" id="KW-0472">Membrane</keyword>
<keyword evidence="6 10" id="KW-0573">Peptidoglycan synthesis</keyword>
<dbReference type="STRING" id="536979.SAMN04488055_3351"/>
<evidence type="ECO:0000256" key="8">
    <source>
        <dbReference type="ARBA" id="ARBA00023306"/>
    </source>
</evidence>
<keyword evidence="8 10" id="KW-0131">Cell cycle</keyword>
<keyword evidence="2 10" id="KW-0132">Cell division</keyword>
<evidence type="ECO:0000259" key="11">
    <source>
        <dbReference type="Pfam" id="PF03033"/>
    </source>
</evidence>
<dbReference type="GO" id="GO:0005975">
    <property type="term" value="P:carbohydrate metabolic process"/>
    <property type="evidence" value="ECO:0007669"/>
    <property type="project" value="InterPro"/>
</dbReference>
<comment type="subcellular location">
    <subcellularLocation>
        <location evidence="10">Cell membrane</location>
        <topology evidence="10">Peripheral membrane protein</topology>
        <orientation evidence="10">Cytoplasmic side</orientation>
    </subcellularLocation>
</comment>
<dbReference type="OrthoDB" id="9808936at2"/>
<dbReference type="Pfam" id="PF04101">
    <property type="entry name" value="Glyco_tran_28_C"/>
    <property type="match status" value="1"/>
</dbReference>
<dbReference type="AlphaFoldDB" id="A0A1N6HFM3"/>
<dbReference type="GO" id="GO:0005886">
    <property type="term" value="C:plasma membrane"/>
    <property type="evidence" value="ECO:0007669"/>
    <property type="project" value="UniProtKB-SubCell"/>
</dbReference>
<dbReference type="GO" id="GO:0009252">
    <property type="term" value="P:peptidoglycan biosynthetic process"/>
    <property type="evidence" value="ECO:0007669"/>
    <property type="project" value="UniProtKB-UniRule"/>
</dbReference>
<evidence type="ECO:0000256" key="3">
    <source>
        <dbReference type="ARBA" id="ARBA00022676"/>
    </source>
</evidence>
<dbReference type="InterPro" id="IPR004276">
    <property type="entry name" value="GlycoTrans_28_N"/>
</dbReference>
<evidence type="ECO:0000256" key="2">
    <source>
        <dbReference type="ARBA" id="ARBA00022618"/>
    </source>
</evidence>
<comment type="caution">
    <text evidence="10">Lacks conserved residue(s) required for the propagation of feature annotation.</text>
</comment>
<dbReference type="EMBL" id="FSRA01000001">
    <property type="protein sequence ID" value="SIO18562.1"/>
    <property type="molecule type" value="Genomic_DNA"/>
</dbReference>
<keyword evidence="3 10" id="KW-0328">Glycosyltransferase</keyword>
<proteinExistence type="inferred from homology"/>
<comment type="similarity">
    <text evidence="10">Belongs to the glycosyltransferase 28 family. MurG subfamily.</text>
</comment>
<dbReference type="Gene3D" id="3.40.50.2000">
    <property type="entry name" value="Glycogen Phosphorylase B"/>
    <property type="match status" value="2"/>
</dbReference>
<dbReference type="PANTHER" id="PTHR21015:SF22">
    <property type="entry name" value="GLYCOSYLTRANSFERASE"/>
    <property type="match status" value="1"/>
</dbReference>
<dbReference type="EC" id="2.4.1.227" evidence="10"/>
<dbReference type="GO" id="GO:0050511">
    <property type="term" value="F:undecaprenyldiphospho-muramoylpentapeptide beta-N-acetylglucosaminyltransferase activity"/>
    <property type="evidence" value="ECO:0007669"/>
    <property type="project" value="UniProtKB-UniRule"/>
</dbReference>
<evidence type="ECO:0000256" key="10">
    <source>
        <dbReference type="HAMAP-Rule" id="MF_00033"/>
    </source>
</evidence>
<evidence type="ECO:0000313" key="13">
    <source>
        <dbReference type="EMBL" id="SIO18562.1"/>
    </source>
</evidence>
<comment type="catalytic activity">
    <reaction evidence="10">
        <text>di-trans,octa-cis-undecaprenyl diphospho-N-acetyl-alpha-D-muramoyl-L-alanyl-D-glutamyl-meso-2,6-diaminopimeloyl-D-alanyl-D-alanine + UDP-N-acetyl-alpha-D-glucosamine = di-trans,octa-cis-undecaprenyl diphospho-[N-acetyl-alpha-D-glucosaminyl-(1-&gt;4)]-N-acetyl-alpha-D-muramoyl-L-alanyl-D-glutamyl-meso-2,6-diaminopimeloyl-D-alanyl-D-alanine + UDP + H(+)</text>
        <dbReference type="Rhea" id="RHEA:31227"/>
        <dbReference type="ChEBI" id="CHEBI:15378"/>
        <dbReference type="ChEBI" id="CHEBI:57705"/>
        <dbReference type="ChEBI" id="CHEBI:58223"/>
        <dbReference type="ChEBI" id="CHEBI:61387"/>
        <dbReference type="ChEBI" id="CHEBI:61388"/>
        <dbReference type="EC" id="2.4.1.227"/>
    </reaction>
</comment>
<comment type="pathway">
    <text evidence="10">Cell wall biogenesis; peptidoglycan biosynthesis.</text>
</comment>
<name>A0A1N6HFM3_9BACT</name>
<dbReference type="GO" id="GO:0008360">
    <property type="term" value="P:regulation of cell shape"/>
    <property type="evidence" value="ECO:0007669"/>
    <property type="project" value="UniProtKB-KW"/>
</dbReference>
<feature type="binding site" evidence="10">
    <location>
        <position position="252"/>
    </location>
    <ligand>
        <name>UDP-N-acetyl-alpha-D-glucosamine</name>
        <dbReference type="ChEBI" id="CHEBI:57705"/>
    </ligand>
</feature>